<dbReference type="UniPathway" id="UPA00148">
    <property type="reaction ID" value="UER00238"/>
</dbReference>
<comment type="catalytic activity">
    <reaction evidence="18 19">
        <text>alpha-ribazole 5'-phosphate + adenosylcob(III)inamide-GDP = adenosylcob(III)alamin 5'-phosphate + GMP + H(+)</text>
        <dbReference type="Rhea" id="RHEA:23560"/>
        <dbReference type="ChEBI" id="CHEBI:15378"/>
        <dbReference type="ChEBI" id="CHEBI:57918"/>
        <dbReference type="ChEBI" id="CHEBI:58115"/>
        <dbReference type="ChEBI" id="CHEBI:60487"/>
        <dbReference type="ChEBI" id="CHEBI:60493"/>
        <dbReference type="EC" id="2.7.8.26"/>
    </reaction>
</comment>
<dbReference type="RefSeq" id="WP_048571333.1">
    <property type="nucleotide sequence ID" value="NZ_LFVU01000028.1"/>
</dbReference>
<dbReference type="EMBL" id="LFVU01000028">
    <property type="protein sequence ID" value="KMT20935.1"/>
    <property type="molecule type" value="Genomic_DNA"/>
</dbReference>
<reference evidence="20 21" key="1">
    <citation type="submission" date="2015-06" db="EMBL/GenBank/DDBJ databases">
        <title>Draft genome sequence of the purine-degrading Clostridium cylindrosporum HC-1 (DSM 605).</title>
        <authorList>
            <person name="Poehlein A."/>
            <person name="Schiel-Bengelsdorf B."/>
            <person name="Bengelsdorf F."/>
            <person name="Daniel R."/>
            <person name="Duerre P."/>
        </authorList>
    </citation>
    <scope>NUCLEOTIDE SEQUENCE [LARGE SCALE GENOMIC DNA]</scope>
    <source>
        <strain evidence="20 21">DSM 605</strain>
    </source>
</reference>
<evidence type="ECO:0000256" key="15">
    <source>
        <dbReference type="ARBA" id="ARBA00032605"/>
    </source>
</evidence>
<keyword evidence="21" id="KW-1185">Reference proteome</keyword>
<keyword evidence="10 19" id="KW-0812">Transmembrane</keyword>
<keyword evidence="12 19" id="KW-1133">Transmembrane helix</keyword>
<dbReference type="PANTHER" id="PTHR34148:SF1">
    <property type="entry name" value="ADENOSYLCOBINAMIDE-GDP RIBAZOLETRANSFERASE"/>
    <property type="match status" value="1"/>
</dbReference>
<evidence type="ECO:0000256" key="16">
    <source>
        <dbReference type="ARBA" id="ARBA00032853"/>
    </source>
</evidence>
<dbReference type="GO" id="GO:0051073">
    <property type="term" value="F:adenosylcobinamide-GDP ribazoletransferase activity"/>
    <property type="evidence" value="ECO:0007669"/>
    <property type="project" value="UniProtKB-UniRule"/>
</dbReference>
<dbReference type="InterPro" id="IPR003805">
    <property type="entry name" value="CobS"/>
</dbReference>
<comment type="function">
    <text evidence="14 19">Joins adenosylcobinamide-GDP and alpha-ribazole to generate adenosylcobalamin (Ado-cobalamin). Also synthesizes adenosylcobalamin 5'-phosphate from adenosylcobinamide-GDP and alpha-ribazole 5'-phosphate.</text>
</comment>
<evidence type="ECO:0000256" key="10">
    <source>
        <dbReference type="ARBA" id="ARBA00022692"/>
    </source>
</evidence>
<dbReference type="GO" id="GO:0009236">
    <property type="term" value="P:cobalamin biosynthetic process"/>
    <property type="evidence" value="ECO:0007669"/>
    <property type="project" value="UniProtKB-UniRule"/>
</dbReference>
<feature type="transmembrane region" description="Helical" evidence="19">
    <location>
        <begin position="138"/>
        <end position="162"/>
    </location>
</feature>
<evidence type="ECO:0000256" key="4">
    <source>
        <dbReference type="ARBA" id="ARBA00010561"/>
    </source>
</evidence>
<gene>
    <name evidence="19 20" type="primary">cobS</name>
    <name evidence="20" type="ORF">CLCY_1c01690</name>
</gene>
<keyword evidence="13 19" id="KW-0472">Membrane</keyword>
<dbReference type="GO" id="GO:0005886">
    <property type="term" value="C:plasma membrane"/>
    <property type="evidence" value="ECO:0007669"/>
    <property type="project" value="UniProtKB-SubCell"/>
</dbReference>
<feature type="transmembrane region" description="Helical" evidence="19">
    <location>
        <begin position="234"/>
        <end position="257"/>
    </location>
</feature>
<organism evidence="20 21">
    <name type="scientific">Clostridium cylindrosporum DSM 605</name>
    <dbReference type="NCBI Taxonomy" id="1121307"/>
    <lineage>
        <taxon>Bacteria</taxon>
        <taxon>Bacillati</taxon>
        <taxon>Bacillota</taxon>
        <taxon>Clostridia</taxon>
        <taxon>Eubacteriales</taxon>
        <taxon>Clostridiaceae</taxon>
        <taxon>Clostridium</taxon>
    </lineage>
</organism>
<dbReference type="Pfam" id="PF02654">
    <property type="entry name" value="CobS"/>
    <property type="match status" value="1"/>
</dbReference>
<dbReference type="EC" id="2.7.8.26" evidence="5 19"/>
<evidence type="ECO:0000256" key="12">
    <source>
        <dbReference type="ARBA" id="ARBA00022989"/>
    </source>
</evidence>
<dbReference type="STRING" id="1121307.CLCY_1c01690"/>
<proteinExistence type="inferred from homology"/>
<evidence type="ECO:0000256" key="19">
    <source>
        <dbReference type="HAMAP-Rule" id="MF_00719"/>
    </source>
</evidence>
<feature type="transmembrane region" description="Helical" evidence="19">
    <location>
        <begin position="106"/>
        <end position="126"/>
    </location>
</feature>
<dbReference type="Proteomes" id="UP000036756">
    <property type="component" value="Unassembled WGS sequence"/>
</dbReference>
<protein>
    <recommendedName>
        <fullName evidence="6 19">Adenosylcobinamide-GDP ribazoletransferase</fullName>
        <ecNumber evidence="5 19">2.7.8.26</ecNumber>
    </recommendedName>
    <alternativeName>
        <fullName evidence="16 19">Cobalamin synthase</fullName>
    </alternativeName>
    <alternativeName>
        <fullName evidence="15 19">Cobalamin-5'-phosphate synthase</fullName>
    </alternativeName>
</protein>
<keyword evidence="8 19" id="KW-0169">Cobalamin biosynthesis</keyword>
<comment type="catalytic activity">
    <reaction evidence="17 19">
        <text>alpha-ribazole + adenosylcob(III)inamide-GDP = adenosylcob(III)alamin + GMP + H(+)</text>
        <dbReference type="Rhea" id="RHEA:16049"/>
        <dbReference type="ChEBI" id="CHEBI:10329"/>
        <dbReference type="ChEBI" id="CHEBI:15378"/>
        <dbReference type="ChEBI" id="CHEBI:18408"/>
        <dbReference type="ChEBI" id="CHEBI:58115"/>
        <dbReference type="ChEBI" id="CHEBI:60487"/>
        <dbReference type="EC" id="2.7.8.26"/>
    </reaction>
</comment>
<evidence type="ECO:0000256" key="14">
    <source>
        <dbReference type="ARBA" id="ARBA00025228"/>
    </source>
</evidence>
<feature type="transmembrane region" description="Helical" evidence="19">
    <location>
        <begin position="31"/>
        <end position="51"/>
    </location>
</feature>
<name>A0A0J8D432_CLOCY</name>
<evidence type="ECO:0000256" key="18">
    <source>
        <dbReference type="ARBA" id="ARBA00049504"/>
    </source>
</evidence>
<dbReference type="GO" id="GO:0008818">
    <property type="term" value="F:cobalamin 5'-phosphate synthase activity"/>
    <property type="evidence" value="ECO:0007669"/>
    <property type="project" value="UniProtKB-UniRule"/>
</dbReference>
<dbReference type="AlphaFoldDB" id="A0A0J8D432"/>
<evidence type="ECO:0000256" key="5">
    <source>
        <dbReference type="ARBA" id="ARBA00013200"/>
    </source>
</evidence>
<dbReference type="NCBIfam" id="TIGR00317">
    <property type="entry name" value="cobS"/>
    <property type="match status" value="1"/>
</dbReference>
<comment type="subcellular location">
    <subcellularLocation>
        <location evidence="2 19">Cell membrane</location>
        <topology evidence="2 19">Multi-pass membrane protein</topology>
    </subcellularLocation>
</comment>
<comment type="similarity">
    <text evidence="4 19">Belongs to the CobS family.</text>
</comment>
<evidence type="ECO:0000256" key="7">
    <source>
        <dbReference type="ARBA" id="ARBA00022475"/>
    </source>
</evidence>
<evidence type="ECO:0000313" key="21">
    <source>
        <dbReference type="Proteomes" id="UP000036756"/>
    </source>
</evidence>
<comment type="cofactor">
    <cofactor evidence="1 19">
        <name>Mg(2+)</name>
        <dbReference type="ChEBI" id="CHEBI:18420"/>
    </cofactor>
</comment>
<keyword evidence="11 19" id="KW-0460">Magnesium</keyword>
<comment type="pathway">
    <text evidence="3 19">Cofactor biosynthesis; adenosylcobalamin biosynthesis; adenosylcobalamin from cob(II)yrinate a,c-diamide: step 7/7.</text>
</comment>
<evidence type="ECO:0000256" key="6">
    <source>
        <dbReference type="ARBA" id="ARBA00015850"/>
    </source>
</evidence>
<evidence type="ECO:0000313" key="20">
    <source>
        <dbReference type="EMBL" id="KMT20935.1"/>
    </source>
</evidence>
<dbReference type="HAMAP" id="MF_00719">
    <property type="entry name" value="CobS"/>
    <property type="match status" value="1"/>
</dbReference>
<evidence type="ECO:0000256" key="13">
    <source>
        <dbReference type="ARBA" id="ARBA00023136"/>
    </source>
</evidence>
<evidence type="ECO:0000256" key="11">
    <source>
        <dbReference type="ARBA" id="ARBA00022842"/>
    </source>
</evidence>
<keyword evidence="9 19" id="KW-0808">Transferase</keyword>
<evidence type="ECO:0000256" key="2">
    <source>
        <dbReference type="ARBA" id="ARBA00004651"/>
    </source>
</evidence>
<dbReference type="PANTHER" id="PTHR34148">
    <property type="entry name" value="ADENOSYLCOBINAMIDE-GDP RIBAZOLETRANSFERASE"/>
    <property type="match status" value="1"/>
</dbReference>
<dbReference type="PATRIC" id="fig|1121307.3.peg.530"/>
<evidence type="ECO:0000256" key="8">
    <source>
        <dbReference type="ARBA" id="ARBA00022573"/>
    </source>
</evidence>
<accession>A0A0J8D432</accession>
<sequence length="258" mass="29208">MRVFLLILQFMTRIPVKKNLDVTREDFARGAIYFPIIGLIIGFVVAGSIYISNMIFSPYLTALIGVIVHTFITGAIHLDGFSDTCDGIFSGRSKERILEIMKDSRLGTFGGVGLILLILLKWTLYFETINMLKVKSMWLYPLFIVVLLAPVVARSIVLFFMYKRKYARENEGLGDLFIGKISIRELFINQVFMAIIVSSISYKIMLIYVLTLLVMICFRKYIEGILNGITGDILGCSIEISEVVFMILSLGVINVLWN</sequence>
<keyword evidence="7 19" id="KW-1003">Cell membrane</keyword>
<evidence type="ECO:0000256" key="1">
    <source>
        <dbReference type="ARBA" id="ARBA00001946"/>
    </source>
</evidence>
<comment type="caution">
    <text evidence="20">The sequence shown here is derived from an EMBL/GenBank/DDBJ whole genome shotgun (WGS) entry which is preliminary data.</text>
</comment>
<evidence type="ECO:0000256" key="3">
    <source>
        <dbReference type="ARBA" id="ARBA00004663"/>
    </source>
</evidence>
<dbReference type="OrthoDB" id="9794626at2"/>
<evidence type="ECO:0000256" key="9">
    <source>
        <dbReference type="ARBA" id="ARBA00022679"/>
    </source>
</evidence>
<evidence type="ECO:0000256" key="17">
    <source>
        <dbReference type="ARBA" id="ARBA00048623"/>
    </source>
</evidence>